<name>A0ABQ9H8K3_9NEOP</name>
<organism evidence="2 3">
    <name type="scientific">Dryococelus australis</name>
    <dbReference type="NCBI Taxonomy" id="614101"/>
    <lineage>
        <taxon>Eukaryota</taxon>
        <taxon>Metazoa</taxon>
        <taxon>Ecdysozoa</taxon>
        <taxon>Arthropoda</taxon>
        <taxon>Hexapoda</taxon>
        <taxon>Insecta</taxon>
        <taxon>Pterygota</taxon>
        <taxon>Neoptera</taxon>
        <taxon>Polyneoptera</taxon>
        <taxon>Phasmatodea</taxon>
        <taxon>Verophasmatodea</taxon>
        <taxon>Anareolatae</taxon>
        <taxon>Phasmatidae</taxon>
        <taxon>Eurycanthinae</taxon>
        <taxon>Dryococelus</taxon>
    </lineage>
</organism>
<evidence type="ECO:0000313" key="2">
    <source>
        <dbReference type="EMBL" id="KAJ8880555.1"/>
    </source>
</evidence>
<dbReference type="EMBL" id="JARBHB010000006">
    <property type="protein sequence ID" value="KAJ8880555.1"/>
    <property type="molecule type" value="Genomic_DNA"/>
</dbReference>
<comment type="caution">
    <text evidence="2">The sequence shown here is derived from an EMBL/GenBank/DDBJ whole genome shotgun (WGS) entry which is preliminary data.</text>
</comment>
<dbReference type="Proteomes" id="UP001159363">
    <property type="component" value="Chromosome 5"/>
</dbReference>
<feature type="compositionally biased region" description="Basic and acidic residues" evidence="1">
    <location>
        <begin position="638"/>
        <end position="652"/>
    </location>
</feature>
<evidence type="ECO:0000313" key="3">
    <source>
        <dbReference type="Proteomes" id="UP001159363"/>
    </source>
</evidence>
<proteinExistence type="predicted"/>
<feature type="region of interest" description="Disordered" evidence="1">
    <location>
        <begin position="638"/>
        <end position="667"/>
    </location>
</feature>
<reference evidence="2 3" key="1">
    <citation type="submission" date="2023-02" db="EMBL/GenBank/DDBJ databases">
        <title>LHISI_Scaffold_Assembly.</title>
        <authorList>
            <person name="Stuart O.P."/>
            <person name="Cleave R."/>
            <person name="Magrath M.J.L."/>
            <person name="Mikheyev A.S."/>
        </authorList>
    </citation>
    <scope>NUCLEOTIDE SEQUENCE [LARGE SCALE GENOMIC DNA]</scope>
    <source>
        <strain evidence="2">Daus_M_001</strain>
        <tissue evidence="2">Leg muscle</tissue>
    </source>
</reference>
<gene>
    <name evidence="2" type="ORF">PR048_017025</name>
</gene>
<evidence type="ECO:0000256" key="1">
    <source>
        <dbReference type="SAM" id="MobiDB-lite"/>
    </source>
</evidence>
<accession>A0ABQ9H8K3</accession>
<protein>
    <submittedName>
        <fullName evidence="2">Uncharacterized protein</fullName>
    </submittedName>
</protein>
<keyword evidence="3" id="KW-1185">Reference proteome</keyword>
<sequence length="771" mass="85850">MAGYECIAKHMKRWIPRISMVLFTRAGEGGGILISGLFEMKGIAWYMCHRPSPANDTGTCWQIMFTLQETYFLPGLPTSPDINLIEHIWDAVKSDVNAVDSAPTDNRASWKAVQWSWGQYGYQSPPVPCGVYAKPHDHFIRERREGIGLCGECSVYTPAAPRVILDQHVGRDASCYERGVALRGGRAAAQSKYLPCPRASAFSRYNAGRTSIGSSHVLFSNGGFVTPTLTWFHNSCNAMRWAATSYKCCFTTKRRSVGDGKLSEMVLLSSLRVEITFSDLAKQADADIRNARISRNALDADALRRNLLHPDWLPLIAKHRTIVEPPLEERDTIVHVNKLEWGVNRGRGNTLRVTGFPAGTRWSGTGMQRRGKRECPEEIRRQAASSSTIPTCENPGVNPPRIEPGSLWWETSAPAASITHNTNVKQPLISRTRAAHAISKLAATANAKQQERRLPAGNLLALGQSHACTRTVPEPCAANGYVDIKGTATPHHYRILSIRSFFALFDSNLSNITPWRYWHAHQVRHRHYTQGMKWRDSGGLNNDVLRTTRVKRDLYGTGPHQNARVGETGDPQENALTSYVIRHNFHVRKLGITPPGIEPASSWWEVSALAAVPTCLRYMQSYELACSVFSAQLRMKRGEMEERQDVTKEKGQPRGNPADKRRRPRHLQRAKYVVGRLHQRGPELMKPRRSGEKQQLAGRGPGLACEGLGGGGTAPYEPRPDSPVNLTPLAIPSLTRSYVTRHLIPTASYYSLVVAVTPVVRRGNTDTEITK</sequence>